<dbReference type="InterPro" id="IPR013563">
    <property type="entry name" value="Oligopep_ABC_C"/>
</dbReference>
<comment type="subcellular location">
    <subcellularLocation>
        <location evidence="1">Cell membrane</location>
        <topology evidence="1">Peripheral membrane protein</topology>
    </subcellularLocation>
</comment>
<reference evidence="8" key="1">
    <citation type="journal article" date="2014" name="Front. Microbiol.">
        <title>High frequency of phylogenetically diverse reductive dehalogenase-homologous genes in deep subseafloor sedimentary metagenomes.</title>
        <authorList>
            <person name="Kawai M."/>
            <person name="Futagami T."/>
            <person name="Toyoda A."/>
            <person name="Takaki Y."/>
            <person name="Nishi S."/>
            <person name="Hori S."/>
            <person name="Arai W."/>
            <person name="Tsubouchi T."/>
            <person name="Morono Y."/>
            <person name="Uchiyama I."/>
            <person name="Ito T."/>
            <person name="Fujiyama A."/>
            <person name="Inagaki F."/>
            <person name="Takami H."/>
        </authorList>
    </citation>
    <scope>NUCLEOTIDE SEQUENCE</scope>
    <source>
        <strain evidence="8">Expedition CK06-06</strain>
    </source>
</reference>
<protein>
    <recommendedName>
        <fullName evidence="7">ABC transporter domain-containing protein</fullName>
    </recommendedName>
</protein>
<dbReference type="PROSITE" id="PS50893">
    <property type="entry name" value="ABC_TRANSPORTER_2"/>
    <property type="match status" value="1"/>
</dbReference>
<evidence type="ECO:0000256" key="3">
    <source>
        <dbReference type="ARBA" id="ARBA00022475"/>
    </source>
</evidence>
<dbReference type="AlphaFoldDB" id="X0XE22"/>
<dbReference type="GO" id="GO:0005524">
    <property type="term" value="F:ATP binding"/>
    <property type="evidence" value="ECO:0007669"/>
    <property type="project" value="UniProtKB-KW"/>
</dbReference>
<dbReference type="GO" id="GO:0015833">
    <property type="term" value="P:peptide transport"/>
    <property type="evidence" value="ECO:0007669"/>
    <property type="project" value="InterPro"/>
</dbReference>
<dbReference type="GO" id="GO:0016887">
    <property type="term" value="F:ATP hydrolysis activity"/>
    <property type="evidence" value="ECO:0007669"/>
    <property type="project" value="InterPro"/>
</dbReference>
<dbReference type="Pfam" id="PF08352">
    <property type="entry name" value="oligo_HPY"/>
    <property type="match status" value="1"/>
</dbReference>
<feature type="non-terminal residue" evidence="8">
    <location>
        <position position="248"/>
    </location>
</feature>
<dbReference type="InterPro" id="IPR003593">
    <property type="entry name" value="AAA+_ATPase"/>
</dbReference>
<evidence type="ECO:0000256" key="4">
    <source>
        <dbReference type="ARBA" id="ARBA00022741"/>
    </source>
</evidence>
<accession>X0XE22</accession>
<dbReference type="FunFam" id="3.40.50.300:FF:000016">
    <property type="entry name" value="Oligopeptide ABC transporter ATP-binding component"/>
    <property type="match status" value="1"/>
</dbReference>
<dbReference type="CDD" id="cd03257">
    <property type="entry name" value="ABC_NikE_OppD_transporters"/>
    <property type="match status" value="1"/>
</dbReference>
<evidence type="ECO:0000256" key="6">
    <source>
        <dbReference type="ARBA" id="ARBA00023136"/>
    </source>
</evidence>
<evidence type="ECO:0000259" key="7">
    <source>
        <dbReference type="PROSITE" id="PS50893"/>
    </source>
</evidence>
<dbReference type="SMART" id="SM00382">
    <property type="entry name" value="AAA"/>
    <property type="match status" value="1"/>
</dbReference>
<dbReference type="PROSITE" id="PS00211">
    <property type="entry name" value="ABC_TRANSPORTER_1"/>
    <property type="match status" value="1"/>
</dbReference>
<evidence type="ECO:0000256" key="1">
    <source>
        <dbReference type="ARBA" id="ARBA00004202"/>
    </source>
</evidence>
<dbReference type="Gene3D" id="3.40.50.300">
    <property type="entry name" value="P-loop containing nucleotide triphosphate hydrolases"/>
    <property type="match status" value="1"/>
</dbReference>
<feature type="non-terminal residue" evidence="8">
    <location>
        <position position="1"/>
    </location>
</feature>
<keyword evidence="3" id="KW-1003">Cell membrane</keyword>
<dbReference type="SUPFAM" id="SSF52540">
    <property type="entry name" value="P-loop containing nucleoside triphosphate hydrolases"/>
    <property type="match status" value="1"/>
</dbReference>
<dbReference type="EMBL" id="BARS01045632">
    <property type="protein sequence ID" value="GAG34898.1"/>
    <property type="molecule type" value="Genomic_DNA"/>
</dbReference>
<keyword evidence="6" id="KW-0472">Membrane</keyword>
<dbReference type="InterPro" id="IPR050388">
    <property type="entry name" value="ABC_Ni/Peptide_Import"/>
</dbReference>
<comment type="caution">
    <text evidence="8">The sequence shown here is derived from an EMBL/GenBank/DDBJ whole genome shotgun (WGS) entry which is preliminary data.</text>
</comment>
<dbReference type="Pfam" id="PF00005">
    <property type="entry name" value="ABC_tran"/>
    <property type="match status" value="1"/>
</dbReference>
<keyword evidence="4" id="KW-0547">Nucleotide-binding</keyword>
<dbReference type="PANTHER" id="PTHR43297">
    <property type="entry name" value="OLIGOPEPTIDE TRANSPORT ATP-BINDING PROTEIN APPD"/>
    <property type="match status" value="1"/>
</dbReference>
<dbReference type="PANTHER" id="PTHR43297:SF2">
    <property type="entry name" value="DIPEPTIDE TRANSPORT ATP-BINDING PROTEIN DPPD"/>
    <property type="match status" value="1"/>
</dbReference>
<name>X0XE22_9ZZZZ</name>
<dbReference type="GO" id="GO:0005886">
    <property type="term" value="C:plasma membrane"/>
    <property type="evidence" value="ECO:0007669"/>
    <property type="project" value="UniProtKB-SubCell"/>
</dbReference>
<organism evidence="8">
    <name type="scientific">marine sediment metagenome</name>
    <dbReference type="NCBI Taxonomy" id="412755"/>
    <lineage>
        <taxon>unclassified sequences</taxon>
        <taxon>metagenomes</taxon>
        <taxon>ecological metagenomes</taxon>
    </lineage>
</organism>
<dbReference type="InterPro" id="IPR003439">
    <property type="entry name" value="ABC_transporter-like_ATP-bd"/>
</dbReference>
<dbReference type="InterPro" id="IPR027417">
    <property type="entry name" value="P-loop_NTPase"/>
</dbReference>
<gene>
    <name evidence="8" type="ORF">S01H1_68793</name>
</gene>
<evidence type="ECO:0000313" key="8">
    <source>
        <dbReference type="EMBL" id="GAG34898.1"/>
    </source>
</evidence>
<sequence>SISKGETLALVGESGCGKTMTAYSILRLVPSPPGRIVGGKIFFDDVDILAIPERKMREVRGNRISMVFQEPLTSLNPVFRVGSQIAEVLQVHRNMKKKQAMERAVKLLKDVGLPSPEQRVRDYPHQMSGGMRQRVMIAMAIACEPKLIIADEPTTALDVTVQAQIMELLHQLKEKRDMALLLITHDLGVVAETAQNVAVMYAGRIMEYTDVKTIFRNPQSPYTSGLLESIPRFGCERLKPIKGMIPSV</sequence>
<evidence type="ECO:0000256" key="2">
    <source>
        <dbReference type="ARBA" id="ARBA00022448"/>
    </source>
</evidence>
<dbReference type="InterPro" id="IPR017871">
    <property type="entry name" value="ABC_transporter-like_CS"/>
</dbReference>
<keyword evidence="5" id="KW-0067">ATP-binding</keyword>
<feature type="domain" description="ABC transporter" evidence="7">
    <location>
        <begin position="1"/>
        <end position="227"/>
    </location>
</feature>
<keyword evidence="2" id="KW-0813">Transport</keyword>
<evidence type="ECO:0000256" key="5">
    <source>
        <dbReference type="ARBA" id="ARBA00022840"/>
    </source>
</evidence>
<proteinExistence type="predicted"/>